<proteinExistence type="predicted"/>
<protein>
    <submittedName>
        <fullName evidence="1">Uncharacterized protein</fullName>
    </submittedName>
</protein>
<name>A0AAD5N7E0_PARTN</name>
<dbReference type="EMBL" id="JAHQIW010004416">
    <property type="protein sequence ID" value="KAJ1362296.1"/>
    <property type="molecule type" value="Genomic_DNA"/>
</dbReference>
<accession>A0AAD5N7E0</accession>
<evidence type="ECO:0000313" key="2">
    <source>
        <dbReference type="Proteomes" id="UP001196413"/>
    </source>
</evidence>
<evidence type="ECO:0000313" key="1">
    <source>
        <dbReference type="EMBL" id="KAJ1362296.1"/>
    </source>
</evidence>
<comment type="caution">
    <text evidence="1">The sequence shown here is derived from an EMBL/GenBank/DDBJ whole genome shotgun (WGS) entry which is preliminary data.</text>
</comment>
<organism evidence="1 2">
    <name type="scientific">Parelaphostrongylus tenuis</name>
    <name type="common">Meningeal worm</name>
    <dbReference type="NCBI Taxonomy" id="148309"/>
    <lineage>
        <taxon>Eukaryota</taxon>
        <taxon>Metazoa</taxon>
        <taxon>Ecdysozoa</taxon>
        <taxon>Nematoda</taxon>
        <taxon>Chromadorea</taxon>
        <taxon>Rhabditida</taxon>
        <taxon>Rhabditina</taxon>
        <taxon>Rhabditomorpha</taxon>
        <taxon>Strongyloidea</taxon>
        <taxon>Metastrongylidae</taxon>
        <taxon>Parelaphostrongylus</taxon>
    </lineage>
</organism>
<dbReference type="AlphaFoldDB" id="A0AAD5N7E0"/>
<reference evidence="1" key="1">
    <citation type="submission" date="2021-06" db="EMBL/GenBank/DDBJ databases">
        <title>Parelaphostrongylus tenuis whole genome reference sequence.</title>
        <authorList>
            <person name="Garwood T.J."/>
            <person name="Larsen P.A."/>
            <person name="Fountain-Jones N.M."/>
            <person name="Garbe J.R."/>
            <person name="Macchietto M.G."/>
            <person name="Kania S.A."/>
            <person name="Gerhold R.W."/>
            <person name="Richards J.E."/>
            <person name="Wolf T.M."/>
        </authorList>
    </citation>
    <scope>NUCLEOTIDE SEQUENCE</scope>
    <source>
        <strain evidence="1">MNPRO001-30</strain>
        <tissue evidence="1">Meninges</tissue>
    </source>
</reference>
<gene>
    <name evidence="1" type="ORF">KIN20_021811</name>
</gene>
<dbReference type="Proteomes" id="UP001196413">
    <property type="component" value="Unassembled WGS sequence"/>
</dbReference>
<sequence>MADAEKAIPCSTTSMLKQLRVCRTIAYHQWPISPFNLLELQLFVMAVGRVKCNNSFLSPPPVQTLLSSIIEELPLGDCANVRLCLAQVGNISLRYGARSRDITRHSS</sequence>
<keyword evidence="2" id="KW-1185">Reference proteome</keyword>